<protein>
    <recommendedName>
        <fullName evidence="12">Peptidase S1 domain-containing protein</fullName>
    </recommendedName>
</protein>
<comment type="similarity">
    <text evidence="11">Belongs to the peptidase S1 family. CLIP subfamily.</text>
</comment>
<keyword evidence="7" id="KW-0378">Hydrolase</keyword>
<sequence>MKEMNLKYFIFYSIFWSINQTKCQVAKCDYSYQNYWSTGYKTTNTSYYTCYLDTRQANYNEKLIQIDGKHEIGHSDDDVKWIGNNKLKTFSSIICQKFPNLKVVQITDAELDSIEEDSLFNCNNLDHLLMHKNKIRELPEYILIKNSKLTLLRLYSNQLTTVPENFLLYQKNLEDLDLNDNQIEFLPGNIFRSLQKLELLYLYKNKLRSINPEWFVNLQNLKWLRLDGNQISDIPSKCFAALRNLEKLWIYENRIKSLKSDNFDGLQNLNILNLNDNEIFDLPVDVFASLKSLDGLSLNNNKLTTIHSDSFKSVHNKFTSIYVGDNLINAIDEKLIDDISTLFHFNMTNNICSQLYLKTRNQLKSMLKECFNNYQPRHQHQSQISRPFHHQLIASTSNICGRSSTGQGNIIGGSTISRGSFPWITALVKPTGDFFCGGTLVSNRKVLTAAHCIQDKHTTTATTASEIIVQLGVYDLKRTIEIGRIPYAVETVNVHSSWNTLSEPYDYDIAVLVLDTEVTFNKFIQPICMPNLNIVSIKTGIVVGFGKSEDTTKVHENIPKMLETPIHSNEDCFFHEYRLVKLSSKRTFCGGTGTGIGVCRGDSGGGLIVNDGGAYYLRGIVSSSLIGGPHGCDVDTYSVYTDVTKYIDWINGISTSRF</sequence>
<dbReference type="InterPro" id="IPR001314">
    <property type="entry name" value="Peptidase_S1A"/>
</dbReference>
<evidence type="ECO:0000256" key="4">
    <source>
        <dbReference type="ARBA" id="ARBA00022670"/>
    </source>
</evidence>
<dbReference type="InterPro" id="IPR018114">
    <property type="entry name" value="TRYPSIN_HIS"/>
</dbReference>
<reference evidence="13" key="1">
    <citation type="submission" date="2022-01" db="EMBL/GenBank/DDBJ databases">
        <authorList>
            <person name="King R."/>
        </authorList>
    </citation>
    <scope>NUCLEOTIDE SEQUENCE</scope>
</reference>
<keyword evidence="2" id="KW-0964">Secreted</keyword>
<organism evidence="13 14">
    <name type="scientific">Chironomus riparius</name>
    <dbReference type="NCBI Taxonomy" id="315576"/>
    <lineage>
        <taxon>Eukaryota</taxon>
        <taxon>Metazoa</taxon>
        <taxon>Ecdysozoa</taxon>
        <taxon>Arthropoda</taxon>
        <taxon>Hexapoda</taxon>
        <taxon>Insecta</taxon>
        <taxon>Pterygota</taxon>
        <taxon>Neoptera</taxon>
        <taxon>Endopterygota</taxon>
        <taxon>Diptera</taxon>
        <taxon>Nematocera</taxon>
        <taxon>Chironomoidea</taxon>
        <taxon>Chironomidae</taxon>
        <taxon>Chironominae</taxon>
        <taxon>Chironomus</taxon>
    </lineage>
</organism>
<dbReference type="SMART" id="SM00369">
    <property type="entry name" value="LRR_TYP"/>
    <property type="match status" value="8"/>
</dbReference>
<dbReference type="SMART" id="SM00365">
    <property type="entry name" value="LRR_SD22"/>
    <property type="match status" value="5"/>
</dbReference>
<dbReference type="CDD" id="cd00190">
    <property type="entry name" value="Tryp_SPc"/>
    <property type="match status" value="1"/>
</dbReference>
<evidence type="ECO:0000256" key="7">
    <source>
        <dbReference type="ARBA" id="ARBA00022801"/>
    </source>
</evidence>
<keyword evidence="14" id="KW-1185">Reference proteome</keyword>
<dbReference type="PROSITE" id="PS00134">
    <property type="entry name" value="TRYPSIN_HIS"/>
    <property type="match status" value="1"/>
</dbReference>
<evidence type="ECO:0000256" key="1">
    <source>
        <dbReference type="ARBA" id="ARBA00004613"/>
    </source>
</evidence>
<evidence type="ECO:0000256" key="8">
    <source>
        <dbReference type="ARBA" id="ARBA00022825"/>
    </source>
</evidence>
<keyword evidence="8" id="KW-0720">Serine protease</keyword>
<dbReference type="SUPFAM" id="SSF52058">
    <property type="entry name" value="L domain-like"/>
    <property type="match status" value="1"/>
</dbReference>
<dbReference type="InterPro" id="IPR003591">
    <property type="entry name" value="Leu-rich_rpt_typical-subtyp"/>
</dbReference>
<accession>A0A9N9S5F7</accession>
<keyword evidence="5" id="KW-0732">Signal</keyword>
<keyword evidence="3" id="KW-0433">Leucine-rich repeat</keyword>
<dbReference type="InterPro" id="IPR001254">
    <property type="entry name" value="Trypsin_dom"/>
</dbReference>
<evidence type="ECO:0000256" key="3">
    <source>
        <dbReference type="ARBA" id="ARBA00022614"/>
    </source>
</evidence>
<dbReference type="Gene3D" id="3.80.10.10">
    <property type="entry name" value="Ribonuclease Inhibitor"/>
    <property type="match status" value="2"/>
</dbReference>
<dbReference type="FunFam" id="2.40.10.10:FF:000146">
    <property type="entry name" value="Serine protease 53"/>
    <property type="match status" value="1"/>
</dbReference>
<dbReference type="SUPFAM" id="SSF50494">
    <property type="entry name" value="Trypsin-like serine proteases"/>
    <property type="match status" value="1"/>
</dbReference>
<dbReference type="OrthoDB" id="238681at2759"/>
<dbReference type="InterPro" id="IPR001611">
    <property type="entry name" value="Leu-rich_rpt"/>
</dbReference>
<evidence type="ECO:0000256" key="9">
    <source>
        <dbReference type="ARBA" id="ARBA00023145"/>
    </source>
</evidence>
<evidence type="ECO:0000259" key="12">
    <source>
        <dbReference type="PROSITE" id="PS50240"/>
    </source>
</evidence>
<feature type="domain" description="Peptidase S1" evidence="12">
    <location>
        <begin position="410"/>
        <end position="655"/>
    </location>
</feature>
<dbReference type="GO" id="GO:0006508">
    <property type="term" value="P:proteolysis"/>
    <property type="evidence" value="ECO:0007669"/>
    <property type="project" value="UniProtKB-KW"/>
</dbReference>
<dbReference type="InterPro" id="IPR043504">
    <property type="entry name" value="Peptidase_S1_PA_chymotrypsin"/>
</dbReference>
<name>A0A9N9S5F7_9DIPT</name>
<dbReference type="PROSITE" id="PS50240">
    <property type="entry name" value="TRYPSIN_DOM"/>
    <property type="match status" value="1"/>
</dbReference>
<keyword evidence="9" id="KW-0865">Zymogen</keyword>
<evidence type="ECO:0000256" key="11">
    <source>
        <dbReference type="ARBA" id="ARBA00024195"/>
    </source>
</evidence>
<keyword evidence="4" id="KW-0645">Protease</keyword>
<dbReference type="GO" id="GO:0005576">
    <property type="term" value="C:extracellular region"/>
    <property type="evidence" value="ECO:0007669"/>
    <property type="project" value="UniProtKB-SubCell"/>
</dbReference>
<keyword evidence="10" id="KW-1015">Disulfide bond</keyword>
<dbReference type="SMART" id="SM00020">
    <property type="entry name" value="Tryp_SPc"/>
    <property type="match status" value="1"/>
</dbReference>
<dbReference type="InterPro" id="IPR032675">
    <property type="entry name" value="LRR_dom_sf"/>
</dbReference>
<dbReference type="Pfam" id="PF00089">
    <property type="entry name" value="Trypsin"/>
    <property type="match status" value="1"/>
</dbReference>
<dbReference type="EMBL" id="OU895880">
    <property type="protein sequence ID" value="CAG9811223.1"/>
    <property type="molecule type" value="Genomic_DNA"/>
</dbReference>
<evidence type="ECO:0000313" key="14">
    <source>
        <dbReference type="Proteomes" id="UP001153620"/>
    </source>
</evidence>
<evidence type="ECO:0000256" key="10">
    <source>
        <dbReference type="ARBA" id="ARBA00023157"/>
    </source>
</evidence>
<dbReference type="PANTHER" id="PTHR45842">
    <property type="entry name" value="SYNAPTIC ADHESION-LIKE MOLECULE SALM"/>
    <property type="match status" value="1"/>
</dbReference>
<dbReference type="PRINTS" id="PR00722">
    <property type="entry name" value="CHYMOTRYPSIN"/>
</dbReference>
<dbReference type="PANTHER" id="PTHR45842:SF22">
    <property type="entry name" value="INSULIN-LIKE GROWTH FACTOR-BINDING PROTEIN COMPLEX ACID LABILE SUBUNIT ISOFORM X1"/>
    <property type="match status" value="1"/>
</dbReference>
<dbReference type="InterPro" id="IPR009003">
    <property type="entry name" value="Peptidase_S1_PA"/>
</dbReference>
<evidence type="ECO:0000256" key="6">
    <source>
        <dbReference type="ARBA" id="ARBA00022737"/>
    </source>
</evidence>
<evidence type="ECO:0000256" key="5">
    <source>
        <dbReference type="ARBA" id="ARBA00022729"/>
    </source>
</evidence>
<dbReference type="Proteomes" id="UP001153620">
    <property type="component" value="Chromosome 4"/>
</dbReference>
<comment type="subcellular location">
    <subcellularLocation>
        <location evidence="1">Secreted</location>
    </subcellularLocation>
</comment>
<evidence type="ECO:0000256" key="2">
    <source>
        <dbReference type="ARBA" id="ARBA00022525"/>
    </source>
</evidence>
<dbReference type="GO" id="GO:0004252">
    <property type="term" value="F:serine-type endopeptidase activity"/>
    <property type="evidence" value="ECO:0007669"/>
    <property type="project" value="InterPro"/>
</dbReference>
<dbReference type="AlphaFoldDB" id="A0A9N9S5F7"/>
<dbReference type="PROSITE" id="PS51450">
    <property type="entry name" value="LRR"/>
    <property type="match status" value="3"/>
</dbReference>
<dbReference type="Pfam" id="PF13855">
    <property type="entry name" value="LRR_8"/>
    <property type="match status" value="2"/>
</dbReference>
<evidence type="ECO:0000313" key="13">
    <source>
        <dbReference type="EMBL" id="CAG9811223.1"/>
    </source>
</evidence>
<dbReference type="Gene3D" id="2.40.10.10">
    <property type="entry name" value="Trypsin-like serine proteases"/>
    <property type="match status" value="1"/>
</dbReference>
<gene>
    <name evidence="13" type="ORF">CHIRRI_LOCUS14032</name>
</gene>
<reference evidence="13" key="2">
    <citation type="submission" date="2022-10" db="EMBL/GenBank/DDBJ databases">
        <authorList>
            <consortium name="ENA_rothamsted_submissions"/>
            <consortium name="culmorum"/>
            <person name="King R."/>
        </authorList>
    </citation>
    <scope>NUCLEOTIDE SEQUENCE</scope>
</reference>
<proteinExistence type="inferred from homology"/>
<keyword evidence="6" id="KW-0677">Repeat</keyword>
<dbReference type="InterPro" id="IPR050467">
    <property type="entry name" value="LRFN"/>
</dbReference>